<name>Q91HA7_PCV2</name>
<evidence type="ECO:0000313" key="1">
    <source>
        <dbReference type="EMBL" id="AAK60468.1"/>
    </source>
</evidence>
<dbReference type="Proteomes" id="UP000180331">
    <property type="component" value="Genome"/>
</dbReference>
<organism evidence="1 2">
    <name type="scientific">Porcine circovirus 2</name>
    <name type="common">PCV2</name>
    <dbReference type="NCBI Taxonomy" id="85708"/>
    <lineage>
        <taxon>Viruses</taxon>
        <taxon>Monodnaviria</taxon>
        <taxon>Shotokuvirae</taxon>
        <taxon>Cressdnaviricota</taxon>
        <taxon>Arfiviricetes</taxon>
        <taxon>Cirlivirales</taxon>
        <taxon>Circoviridae</taxon>
        <taxon>Circovirus</taxon>
        <taxon>Circovirus porcine2</taxon>
    </lineage>
</organism>
<sequence length="19" mass="2024">MAAGAVSSSAETPPWIRHR</sequence>
<evidence type="ECO:0000313" key="2">
    <source>
        <dbReference type="Proteomes" id="UP000180331"/>
    </source>
</evidence>
<protein>
    <submittedName>
        <fullName evidence="1">Uncharacterized protein</fullName>
    </submittedName>
</protein>
<accession>Q91HA7</accession>
<organismHost>
    <name type="scientific">Sus scrofa</name>
    <name type="common">Pig</name>
    <dbReference type="NCBI Taxonomy" id="9823"/>
</organismHost>
<reference evidence="1 2" key="1">
    <citation type="journal article" date="2007" name="Vet. Microbiol.">
        <title>Generation and immunogenicity of a recombinant pseudorabies virus expressing cap protein of porcine circovirus type 2.</title>
        <authorList>
            <person name="Song Y."/>
            <person name="Jin M."/>
            <person name="Zhang S."/>
            <person name="Xu X."/>
            <person name="Xiao S."/>
            <person name="Cao S."/>
            <person name="Chen H."/>
        </authorList>
    </citation>
    <scope>NUCLEOTIDE SEQUENCE [LARGE SCALE GENOMIC DNA]</scope>
</reference>
<proteinExistence type="predicted"/>
<dbReference type="EMBL" id="AY035820">
    <property type="protein sequence ID" value="AAK60468.1"/>
    <property type="molecule type" value="Genomic_DNA"/>
</dbReference>